<dbReference type="RefSeq" id="WP_219052403.1">
    <property type="nucleotide sequence ID" value="NZ_JAHWDP010000003.1"/>
</dbReference>
<dbReference type="EMBL" id="JAHWDP010000003">
    <property type="protein sequence ID" value="MBW2937962.1"/>
    <property type="molecule type" value="Genomic_DNA"/>
</dbReference>
<dbReference type="Proteomes" id="UP001138686">
    <property type="component" value="Unassembled WGS sequence"/>
</dbReference>
<dbReference type="GO" id="GO:0046872">
    <property type="term" value="F:metal ion binding"/>
    <property type="evidence" value="ECO:0007669"/>
    <property type="project" value="UniProtKB-KW"/>
</dbReference>
<dbReference type="AlphaFoldDB" id="A0A9X1FQF0"/>
<evidence type="ECO:0000256" key="5">
    <source>
        <dbReference type="ARBA" id="ARBA00022741"/>
    </source>
</evidence>
<dbReference type="GO" id="GO:0002949">
    <property type="term" value="P:tRNA threonylcarbamoyladenosine modification"/>
    <property type="evidence" value="ECO:0007669"/>
    <property type="project" value="InterPro"/>
</dbReference>
<keyword evidence="4" id="KW-0479">Metal-binding</keyword>
<organism evidence="8 9">
    <name type="scientific">Halomarinibacterium sedimenti</name>
    <dbReference type="NCBI Taxonomy" id="2857106"/>
    <lineage>
        <taxon>Bacteria</taxon>
        <taxon>Pseudomonadati</taxon>
        <taxon>Bacteroidota</taxon>
        <taxon>Flavobacteriia</taxon>
        <taxon>Flavobacteriales</taxon>
        <taxon>Flavobacteriaceae</taxon>
        <taxon>Halomarinibacterium</taxon>
    </lineage>
</organism>
<keyword evidence="6" id="KW-0067">ATP-binding</keyword>
<evidence type="ECO:0000256" key="4">
    <source>
        <dbReference type="ARBA" id="ARBA00022723"/>
    </source>
</evidence>
<gene>
    <name evidence="8" type="primary">tsaE</name>
    <name evidence="8" type="ORF">KXJ69_07585</name>
</gene>
<proteinExistence type="predicted"/>
<evidence type="ECO:0000256" key="3">
    <source>
        <dbReference type="ARBA" id="ARBA00022694"/>
    </source>
</evidence>
<evidence type="ECO:0000256" key="1">
    <source>
        <dbReference type="ARBA" id="ARBA00004496"/>
    </source>
</evidence>
<protein>
    <submittedName>
        <fullName evidence="8">tRNA (Adenosine(37)-N6)-threonylcarbamoyltransferase complex ATPase subunit type 1 TsaE</fullName>
    </submittedName>
</protein>
<evidence type="ECO:0000256" key="6">
    <source>
        <dbReference type="ARBA" id="ARBA00022840"/>
    </source>
</evidence>
<comment type="caution">
    <text evidence="8">The sequence shown here is derived from an EMBL/GenBank/DDBJ whole genome shotgun (WGS) entry which is preliminary data.</text>
</comment>
<dbReference type="GO" id="GO:0005737">
    <property type="term" value="C:cytoplasm"/>
    <property type="evidence" value="ECO:0007669"/>
    <property type="project" value="UniProtKB-SubCell"/>
</dbReference>
<dbReference type="InterPro" id="IPR003442">
    <property type="entry name" value="T6A_TsaE"/>
</dbReference>
<dbReference type="PANTHER" id="PTHR33540:SF2">
    <property type="entry name" value="TRNA THREONYLCARBAMOYLADENOSINE BIOSYNTHESIS PROTEIN TSAE"/>
    <property type="match status" value="1"/>
</dbReference>
<evidence type="ECO:0000256" key="2">
    <source>
        <dbReference type="ARBA" id="ARBA00022490"/>
    </source>
</evidence>
<reference evidence="8" key="1">
    <citation type="submission" date="2021-07" db="EMBL/GenBank/DDBJ databases">
        <title>Aureisphaera sp. CAU 1614 isolated from sea sediment.</title>
        <authorList>
            <person name="Kim W."/>
        </authorList>
    </citation>
    <scope>NUCLEOTIDE SEQUENCE</scope>
    <source>
        <strain evidence="8">CAU 1614</strain>
    </source>
</reference>
<comment type="subcellular location">
    <subcellularLocation>
        <location evidence="1">Cytoplasm</location>
    </subcellularLocation>
</comment>
<accession>A0A9X1FQF0</accession>
<dbReference type="GO" id="GO:0005524">
    <property type="term" value="F:ATP binding"/>
    <property type="evidence" value="ECO:0007669"/>
    <property type="project" value="UniProtKB-KW"/>
</dbReference>
<keyword evidence="3" id="KW-0819">tRNA processing</keyword>
<keyword evidence="2" id="KW-0963">Cytoplasm</keyword>
<evidence type="ECO:0000313" key="9">
    <source>
        <dbReference type="Proteomes" id="UP001138686"/>
    </source>
</evidence>
<keyword evidence="5" id="KW-0547">Nucleotide-binding</keyword>
<dbReference type="PANTHER" id="PTHR33540">
    <property type="entry name" value="TRNA THREONYLCARBAMOYLADENOSINE BIOSYNTHESIS PROTEIN TSAE"/>
    <property type="match status" value="1"/>
</dbReference>
<dbReference type="Pfam" id="PF02367">
    <property type="entry name" value="TsaE"/>
    <property type="match status" value="1"/>
</dbReference>
<sequence>MKRTYTLAELPDIASLILENISSKTLLLYGEMGVGKTTLVKELAQKLGIKESISSPTFSIVNEYDLPKDKLYHFDFYRIIDETELLDIGIEDYFETDHWKLIEWPERVNENLLPFNRTTLKLTKNTNGSRTIQIMPMS</sequence>
<evidence type="ECO:0000313" key="8">
    <source>
        <dbReference type="EMBL" id="MBW2937962.1"/>
    </source>
</evidence>
<dbReference type="NCBIfam" id="TIGR00150">
    <property type="entry name" value="T6A_YjeE"/>
    <property type="match status" value="1"/>
</dbReference>
<name>A0A9X1FQF0_9FLAO</name>
<keyword evidence="9" id="KW-1185">Reference proteome</keyword>
<keyword evidence="7" id="KW-0460">Magnesium</keyword>
<evidence type="ECO:0000256" key="7">
    <source>
        <dbReference type="ARBA" id="ARBA00022842"/>
    </source>
</evidence>